<dbReference type="PANTHER" id="PTHR42899">
    <property type="entry name" value="SPERMATOGENESIS-ASSOCIATED PROTEIN 20"/>
    <property type="match status" value="1"/>
</dbReference>
<dbReference type="AlphaFoldDB" id="A0A133UQU8"/>
<reference evidence="4 5" key="1">
    <citation type="journal article" date="2016" name="Sci. Rep.">
        <title>Metabolic traits of an uncultured archaeal lineage -MSBL1- from brine pools of the Red Sea.</title>
        <authorList>
            <person name="Mwirichia R."/>
            <person name="Alam I."/>
            <person name="Rashid M."/>
            <person name="Vinu M."/>
            <person name="Ba-Alawi W."/>
            <person name="Anthony Kamau A."/>
            <person name="Kamanda Ngugi D."/>
            <person name="Goker M."/>
            <person name="Klenk H.P."/>
            <person name="Bajic V."/>
            <person name="Stingl U."/>
        </authorList>
    </citation>
    <scope>NUCLEOTIDE SEQUENCE [LARGE SCALE GENOMIC DNA]</scope>
    <source>
        <strain evidence="4">SCGC-AAA259I14</strain>
    </source>
</reference>
<dbReference type="PIRSF" id="PIRSF006402">
    <property type="entry name" value="UCP006402_thioredoxin"/>
    <property type="match status" value="1"/>
</dbReference>
<dbReference type="PANTHER" id="PTHR42899:SF1">
    <property type="entry name" value="SPERMATOGENESIS-ASSOCIATED PROTEIN 20"/>
    <property type="match status" value="1"/>
</dbReference>
<feature type="region of interest" description="Disordered" evidence="2">
    <location>
        <begin position="1"/>
        <end position="20"/>
    </location>
</feature>
<dbReference type="Pfam" id="PF03190">
    <property type="entry name" value="Thioredox_DsbH"/>
    <property type="match status" value="1"/>
</dbReference>
<dbReference type="SUPFAM" id="SSF52833">
    <property type="entry name" value="Thioredoxin-like"/>
    <property type="match status" value="1"/>
</dbReference>
<dbReference type="Gene3D" id="3.40.30.10">
    <property type="entry name" value="Glutaredoxin"/>
    <property type="match status" value="1"/>
</dbReference>
<dbReference type="PATRIC" id="fig|1698268.3.peg.709"/>
<dbReference type="Proteomes" id="UP000070414">
    <property type="component" value="Unassembled WGS sequence"/>
</dbReference>
<dbReference type="GO" id="GO:0005975">
    <property type="term" value="P:carbohydrate metabolic process"/>
    <property type="evidence" value="ECO:0007669"/>
    <property type="project" value="InterPro"/>
</dbReference>
<evidence type="ECO:0000313" key="5">
    <source>
        <dbReference type="Proteomes" id="UP000070414"/>
    </source>
</evidence>
<comment type="caution">
    <text evidence="4">The sequence shown here is derived from an EMBL/GenBank/DDBJ whole genome shotgun (WGS) entry which is preliminary data.</text>
</comment>
<name>A0A133UQU8_9EURY</name>
<dbReference type="Gene3D" id="1.50.10.20">
    <property type="match status" value="1"/>
</dbReference>
<dbReference type="CDD" id="cd02955">
    <property type="entry name" value="SSP411"/>
    <property type="match status" value="1"/>
</dbReference>
<sequence>MENRLGSESSPYLQQHAKDPVDWQPWDSKALEEAERRDVPIFLSIGYSSCHWCHVMQKESFQDEKVASVLNKNFVSIKVDREERPDLDKFYQKICKMATGQGGWPLSVWITPELKPFYVGTFFPRESKYGRPGFVDVLERISSDWEEERSEIEKRADEWSDAVRGDQEIEVEEIGEVRREDLLSEAAESVFEIADIERGGFGSSGPKFPQTTWMELLFTAYKRFGKSEYKEVGIRSLEAMAKGGIRDHVGGGFHRYSTDPEWTVPHFEKMLYDNALISRAFLSGYQITGRDNYRKIAEETFGFLKRELYHPEGGFYSSLDARSEGQEGKFYVWEPSEIRKILEDETSADMFIDRYGIEEDGNFQGKNVLNISKKLEKIASKYERGKEEVEEYLKEAREKILRNREGRSPPLRDGKILAGWNGLLVSSLADWSPLIGRKYLKDAEETLKFIQKNLWDEKKRLLYRRYKDGDVSINGFLEDYAYLAKGSFQVYQITGDPNYLNFAKDLATEMKERFYEESTVTLYFTPMESEDIPSEIHDFVDHSTPSSVAVSLAFMIAIHPIFPKEGFEQIVQGVLSSCASRVRKSPLEHASLSMVEDLKDRRTLEITLIADEIPNSWLSKLSSYYFPDAVLYPRPRSKDGMEEWLDLLNLSELPMIWDREVRDEKPTLYVCGGQACSPPITEIDKAVEWAHKVSS</sequence>
<dbReference type="InterPro" id="IPR004879">
    <property type="entry name" value="Ssp411-like_TRX"/>
</dbReference>
<feature type="compositionally biased region" description="Polar residues" evidence="2">
    <location>
        <begin position="1"/>
        <end position="13"/>
    </location>
</feature>
<organism evidence="4 5">
    <name type="scientific">candidate division MSBL1 archaeon SCGC-AAA259I14</name>
    <dbReference type="NCBI Taxonomy" id="1698268"/>
    <lineage>
        <taxon>Archaea</taxon>
        <taxon>Methanobacteriati</taxon>
        <taxon>Methanobacteriota</taxon>
        <taxon>candidate division MSBL1</taxon>
    </lineage>
</organism>
<evidence type="ECO:0000256" key="2">
    <source>
        <dbReference type="SAM" id="MobiDB-lite"/>
    </source>
</evidence>
<evidence type="ECO:0000256" key="1">
    <source>
        <dbReference type="SAM" id="Coils"/>
    </source>
</evidence>
<dbReference type="InterPro" id="IPR024705">
    <property type="entry name" value="Ssp411"/>
</dbReference>
<protein>
    <submittedName>
        <fullName evidence="4">Thioredoxin domain containing protein</fullName>
    </submittedName>
</protein>
<evidence type="ECO:0000313" key="4">
    <source>
        <dbReference type="EMBL" id="KXA96632.1"/>
    </source>
</evidence>
<dbReference type="Gene3D" id="1.50.10.10">
    <property type="match status" value="1"/>
</dbReference>
<keyword evidence="5" id="KW-1185">Reference proteome</keyword>
<feature type="domain" description="Spermatogenesis-associated protein 20-like TRX" evidence="3">
    <location>
        <begin position="2"/>
        <end position="163"/>
    </location>
</feature>
<dbReference type="InterPro" id="IPR012341">
    <property type="entry name" value="6hp_glycosidase-like_sf"/>
</dbReference>
<feature type="coiled-coil region" evidence="1">
    <location>
        <begin position="135"/>
        <end position="162"/>
    </location>
</feature>
<dbReference type="InterPro" id="IPR008928">
    <property type="entry name" value="6-hairpin_glycosidase_sf"/>
</dbReference>
<dbReference type="EMBL" id="LHXS01000052">
    <property type="protein sequence ID" value="KXA96632.1"/>
    <property type="molecule type" value="Genomic_DNA"/>
</dbReference>
<gene>
    <name evidence="4" type="ORF">AKJ38_02930</name>
</gene>
<keyword evidence="1" id="KW-0175">Coiled coil</keyword>
<evidence type="ECO:0000259" key="3">
    <source>
        <dbReference type="Pfam" id="PF03190"/>
    </source>
</evidence>
<accession>A0A133UQU8</accession>
<dbReference type="SUPFAM" id="SSF48208">
    <property type="entry name" value="Six-hairpin glycosidases"/>
    <property type="match status" value="1"/>
</dbReference>
<dbReference type="InterPro" id="IPR036249">
    <property type="entry name" value="Thioredoxin-like_sf"/>
</dbReference>
<proteinExistence type="predicted"/>